<comment type="similarity">
    <text evidence="2">Belongs to the GSP J family.</text>
</comment>
<evidence type="ECO:0000256" key="6">
    <source>
        <dbReference type="ARBA" id="ARBA00022519"/>
    </source>
</evidence>
<dbReference type="InterPro" id="IPR012902">
    <property type="entry name" value="N_methyl_site"/>
</dbReference>
<dbReference type="NCBIfam" id="TIGR02532">
    <property type="entry name" value="IV_pilin_GFxxxE"/>
    <property type="match status" value="1"/>
</dbReference>
<evidence type="ECO:0000256" key="2">
    <source>
        <dbReference type="ARBA" id="ARBA00011084"/>
    </source>
</evidence>
<dbReference type="Proteomes" id="UP001500547">
    <property type="component" value="Unassembled WGS sequence"/>
</dbReference>
<dbReference type="Pfam" id="PF07963">
    <property type="entry name" value="N_methyl"/>
    <property type="match status" value="1"/>
</dbReference>
<dbReference type="PANTHER" id="PTHR39583:SF2">
    <property type="entry name" value="TYPE II SECRETION SYSTEM PROTEIN J"/>
    <property type="match status" value="1"/>
</dbReference>
<gene>
    <name evidence="10" type="ORF">GCM10025770_06750</name>
</gene>
<sequence>MKQHQRAFTLIEVLVALVILAVLGLMSWRALSAALDSRDHILGVEQRWQRIARALSTVETHLLQISTRNNPAPNAVPDFQLILASTGEQRLVFLRMDSEQGARVSGFEFKDNALQLLRWPARIYSVKTTDMTSEPLLDGVSSLRWAVYDDKGTADDISDDEWVEKWNQPTPPRGVRLRIDVNGVGTVEKLYAIR</sequence>
<dbReference type="PANTHER" id="PTHR39583">
    <property type="entry name" value="TYPE II SECRETION SYSTEM PROTEIN J-RELATED"/>
    <property type="match status" value="1"/>
</dbReference>
<keyword evidence="9" id="KW-0472">Membrane</keyword>
<comment type="caution">
    <text evidence="10">The sequence shown here is derived from an EMBL/GenBank/DDBJ whole genome shotgun (WGS) entry which is preliminary data.</text>
</comment>
<dbReference type="SUPFAM" id="SSF54523">
    <property type="entry name" value="Pili subunits"/>
    <property type="match status" value="1"/>
</dbReference>
<dbReference type="Pfam" id="PF11612">
    <property type="entry name" value="T2SSJ"/>
    <property type="match status" value="1"/>
</dbReference>
<keyword evidence="4" id="KW-1003">Cell membrane</keyword>
<accession>A0ABP9QCX0</accession>
<proteinExistence type="inferred from homology"/>
<keyword evidence="7" id="KW-0812">Transmembrane</keyword>
<keyword evidence="6" id="KW-0997">Cell inner membrane</keyword>
<keyword evidence="11" id="KW-1185">Reference proteome</keyword>
<evidence type="ECO:0000256" key="9">
    <source>
        <dbReference type="ARBA" id="ARBA00023136"/>
    </source>
</evidence>
<evidence type="ECO:0000256" key="8">
    <source>
        <dbReference type="ARBA" id="ARBA00022989"/>
    </source>
</evidence>
<dbReference type="EMBL" id="BAABLD010000002">
    <property type="protein sequence ID" value="GAA5159813.1"/>
    <property type="molecule type" value="Genomic_DNA"/>
</dbReference>
<keyword evidence="5" id="KW-0488">Methylation</keyword>
<dbReference type="InterPro" id="IPR045584">
    <property type="entry name" value="Pilin-like"/>
</dbReference>
<evidence type="ECO:0000256" key="5">
    <source>
        <dbReference type="ARBA" id="ARBA00022481"/>
    </source>
</evidence>
<dbReference type="RefSeq" id="WP_345531427.1">
    <property type="nucleotide sequence ID" value="NZ_BAABLD010000002.1"/>
</dbReference>
<organism evidence="10 11">
    <name type="scientific">Viridibacterium curvum</name>
    <dbReference type="NCBI Taxonomy" id="1101404"/>
    <lineage>
        <taxon>Bacteria</taxon>
        <taxon>Pseudomonadati</taxon>
        <taxon>Pseudomonadota</taxon>
        <taxon>Betaproteobacteria</taxon>
        <taxon>Rhodocyclales</taxon>
        <taxon>Rhodocyclaceae</taxon>
        <taxon>Viridibacterium</taxon>
    </lineage>
</organism>
<dbReference type="InterPro" id="IPR051621">
    <property type="entry name" value="T2SS_protein_J"/>
</dbReference>
<evidence type="ECO:0000256" key="7">
    <source>
        <dbReference type="ARBA" id="ARBA00022692"/>
    </source>
</evidence>
<reference evidence="11" key="1">
    <citation type="journal article" date="2019" name="Int. J. Syst. Evol. Microbiol.">
        <title>The Global Catalogue of Microorganisms (GCM) 10K type strain sequencing project: providing services to taxonomists for standard genome sequencing and annotation.</title>
        <authorList>
            <consortium name="The Broad Institute Genomics Platform"/>
            <consortium name="The Broad Institute Genome Sequencing Center for Infectious Disease"/>
            <person name="Wu L."/>
            <person name="Ma J."/>
        </authorList>
    </citation>
    <scope>NUCLEOTIDE SEQUENCE [LARGE SCALE GENOMIC DNA]</scope>
    <source>
        <strain evidence="11">JCM 18715</strain>
    </source>
</reference>
<evidence type="ECO:0000313" key="11">
    <source>
        <dbReference type="Proteomes" id="UP001500547"/>
    </source>
</evidence>
<comment type="subcellular location">
    <subcellularLocation>
        <location evidence="1">Cell inner membrane</location>
        <topology evidence="1">Single-pass membrane protein</topology>
    </subcellularLocation>
</comment>
<keyword evidence="8" id="KW-1133">Transmembrane helix</keyword>
<dbReference type="InterPro" id="IPR010055">
    <property type="entry name" value="T2SS_protein-GspJ"/>
</dbReference>
<evidence type="ECO:0000256" key="3">
    <source>
        <dbReference type="ARBA" id="ARBA00021539"/>
    </source>
</evidence>
<evidence type="ECO:0000256" key="1">
    <source>
        <dbReference type="ARBA" id="ARBA00004377"/>
    </source>
</evidence>
<name>A0ABP9QCX0_9RHOO</name>
<evidence type="ECO:0000313" key="10">
    <source>
        <dbReference type="EMBL" id="GAA5159813.1"/>
    </source>
</evidence>
<protein>
    <recommendedName>
        <fullName evidence="3">Type II secretion system protein J</fullName>
    </recommendedName>
</protein>
<evidence type="ECO:0000256" key="4">
    <source>
        <dbReference type="ARBA" id="ARBA00022475"/>
    </source>
</evidence>